<proteinExistence type="predicted"/>
<dbReference type="EMBL" id="CP081303">
    <property type="protein sequence ID" value="QZE14295.1"/>
    <property type="molecule type" value="Genomic_DNA"/>
</dbReference>
<organism evidence="1 2">
    <name type="scientific">Halosquirtibacter laminarini</name>
    <dbReference type="NCBI Taxonomy" id="3374600"/>
    <lineage>
        <taxon>Bacteria</taxon>
        <taxon>Pseudomonadati</taxon>
        <taxon>Bacteroidota</taxon>
        <taxon>Bacteroidia</taxon>
        <taxon>Marinilabiliales</taxon>
        <taxon>Prolixibacteraceae</taxon>
        <taxon>Halosquirtibacter</taxon>
    </lineage>
</organism>
<gene>
    <name evidence="1" type="ORF">K4L44_17565</name>
</gene>
<reference evidence="1" key="1">
    <citation type="submission" date="2021-08" db="EMBL/GenBank/DDBJ databases">
        <title>Novel anaerobic bacterium isolated from sea squirt in East Sea, Republic of Korea.</title>
        <authorList>
            <person name="Nguyen T.H."/>
            <person name="Li Z."/>
            <person name="Lee Y.-J."/>
            <person name="Ko J."/>
            <person name="Kim S.-G."/>
        </authorList>
    </citation>
    <scope>NUCLEOTIDE SEQUENCE</scope>
    <source>
        <strain evidence="1">KCTC 25031</strain>
    </source>
</reference>
<sequence length="254" mass="30171">MEKEEIKELLELKYHQFNAPEFIETDPIQIPHLFTKKEDIEISGYIAATLAWGKRNSIILNSTKIIERMDYAPYDFIKEYRPQDLNRFKDVKHRTFQYEDICFFMKSFHHIYQNCGGMELLFKEGLKNGGRMKDAIFHFRKQFLRDKEGYRTQKHIANPIKGSAAKRINMFLRWMVRQDGFGVDFGIWNIDPKELFIPLDVHVGNVSRKLNLLERKANDWKAVEELTNKLKELDPSDPVKYDYALFGMGIFEKF</sequence>
<protein>
    <submittedName>
        <fullName evidence="1">TIGR02757 family protein</fullName>
    </submittedName>
</protein>
<evidence type="ECO:0000313" key="2">
    <source>
        <dbReference type="Proteomes" id="UP000826212"/>
    </source>
</evidence>
<name>A0AC61NJ55_9BACT</name>
<dbReference type="Proteomes" id="UP000826212">
    <property type="component" value="Chromosome"/>
</dbReference>
<accession>A0AC61NJ55</accession>
<keyword evidence="2" id="KW-1185">Reference proteome</keyword>
<evidence type="ECO:0000313" key="1">
    <source>
        <dbReference type="EMBL" id="QZE14295.1"/>
    </source>
</evidence>